<evidence type="ECO:0000256" key="1">
    <source>
        <dbReference type="SAM" id="Phobius"/>
    </source>
</evidence>
<organism evidence="2 3">
    <name type="scientific">Methanococcus voltae</name>
    <dbReference type="NCBI Taxonomy" id="2188"/>
    <lineage>
        <taxon>Archaea</taxon>
        <taxon>Methanobacteriati</taxon>
        <taxon>Methanobacteriota</taxon>
        <taxon>Methanomada group</taxon>
        <taxon>Methanococci</taxon>
        <taxon>Methanococcales</taxon>
        <taxon>Methanococcaceae</taxon>
        <taxon>Methanococcus</taxon>
    </lineage>
</organism>
<sequence>MKRVIMLENFKEMKLGMKFVFMYYVLASVFALMGTATAMAYLEPRLLTGFVQGMPAIAINILVFGIWTILAYGIYSAKKWAEKGVLAWNAYGILFSLINLVMVITIPDSLLNTVPADMKAELLAGATAAESAMILEFMKYSVIASDIIIILISGSILYYILKNKYYFRN</sequence>
<accession>A0A8J7USQ0</accession>
<gene>
    <name evidence="2" type="ORF">J3E07_000196</name>
</gene>
<keyword evidence="1" id="KW-1133">Transmembrane helix</keyword>
<proteinExistence type="predicted"/>
<dbReference type="Proteomes" id="UP000740329">
    <property type="component" value="Unassembled WGS sequence"/>
</dbReference>
<reference evidence="2" key="1">
    <citation type="submission" date="2021-03" db="EMBL/GenBank/DDBJ databases">
        <title>Genomic Encyclopedia of Type Strains, Phase IV (KMG-V): Genome sequencing to study the core and pangenomes of soil and plant-associated prokaryotes.</title>
        <authorList>
            <person name="Whitman W."/>
        </authorList>
    </citation>
    <scope>NUCLEOTIDE SEQUENCE</scope>
    <source>
        <strain evidence="2">C4</strain>
    </source>
</reference>
<evidence type="ECO:0000313" key="3">
    <source>
        <dbReference type="Proteomes" id="UP000740329"/>
    </source>
</evidence>
<keyword evidence="1" id="KW-0812">Transmembrane</keyword>
<feature type="transmembrane region" description="Helical" evidence="1">
    <location>
        <begin position="54"/>
        <end position="74"/>
    </location>
</feature>
<feature type="transmembrane region" description="Helical" evidence="1">
    <location>
        <begin position="86"/>
        <end position="106"/>
    </location>
</feature>
<dbReference type="AlphaFoldDB" id="A0A8J7USQ0"/>
<feature type="transmembrane region" description="Helical" evidence="1">
    <location>
        <begin position="140"/>
        <end position="161"/>
    </location>
</feature>
<protein>
    <submittedName>
        <fullName evidence="2">Uncharacterized protein</fullName>
    </submittedName>
</protein>
<dbReference type="EMBL" id="JAGGMV010000001">
    <property type="protein sequence ID" value="MBP2200798.1"/>
    <property type="molecule type" value="Genomic_DNA"/>
</dbReference>
<keyword evidence="1" id="KW-0472">Membrane</keyword>
<evidence type="ECO:0000313" key="2">
    <source>
        <dbReference type="EMBL" id="MBP2200798.1"/>
    </source>
</evidence>
<feature type="transmembrane region" description="Helical" evidence="1">
    <location>
        <begin position="21"/>
        <end position="42"/>
    </location>
</feature>
<name>A0A8J7USQ0_METVO</name>
<dbReference type="RefSeq" id="WP_209590171.1">
    <property type="nucleotide sequence ID" value="NZ_JAGGMV010000001.1"/>
</dbReference>
<comment type="caution">
    <text evidence="2">The sequence shown here is derived from an EMBL/GenBank/DDBJ whole genome shotgun (WGS) entry which is preliminary data.</text>
</comment>